<protein>
    <submittedName>
        <fullName evidence="6">TetR/AcrR family transcriptional regulator</fullName>
    </submittedName>
</protein>
<evidence type="ECO:0000256" key="1">
    <source>
        <dbReference type="ARBA" id="ARBA00023015"/>
    </source>
</evidence>
<name>A0ABV3LNN5_9ACTN</name>
<dbReference type="PANTHER" id="PTHR30055">
    <property type="entry name" value="HTH-TYPE TRANSCRIPTIONAL REGULATOR RUTR"/>
    <property type="match status" value="1"/>
</dbReference>
<reference evidence="6 7" key="1">
    <citation type="submission" date="2024-06" db="EMBL/GenBank/DDBJ databases">
        <title>The Natural Products Discovery Center: Release of the First 8490 Sequenced Strains for Exploring Actinobacteria Biosynthetic Diversity.</title>
        <authorList>
            <person name="Kalkreuter E."/>
            <person name="Kautsar S.A."/>
            <person name="Yang D."/>
            <person name="Bader C.D."/>
            <person name="Teijaro C.N."/>
            <person name="Fluegel L."/>
            <person name="Davis C.M."/>
            <person name="Simpson J.R."/>
            <person name="Lauterbach L."/>
            <person name="Steele A.D."/>
            <person name="Gui C."/>
            <person name="Meng S."/>
            <person name="Li G."/>
            <person name="Viehrig K."/>
            <person name="Ye F."/>
            <person name="Su P."/>
            <person name="Kiefer A.F."/>
            <person name="Nichols A."/>
            <person name="Cepeda A.J."/>
            <person name="Yan W."/>
            <person name="Fan B."/>
            <person name="Jiang Y."/>
            <person name="Adhikari A."/>
            <person name="Zheng C.-J."/>
            <person name="Schuster L."/>
            <person name="Cowan T.M."/>
            <person name="Smanski M.J."/>
            <person name="Chevrette M.G."/>
            <person name="De Carvalho L.P.S."/>
            <person name="Shen B."/>
        </authorList>
    </citation>
    <scope>NUCLEOTIDE SEQUENCE [LARGE SCALE GENOMIC DNA]</scope>
    <source>
        <strain evidence="6 7">NPDC047833</strain>
    </source>
</reference>
<keyword evidence="1" id="KW-0805">Transcription regulation</keyword>
<sequence length="204" mass="21420">MAIQGRAVRTRDALVRAAAAEFDEAGYEGARLSRISELADVSMGALTFHFPAKAALADAVQEEGLAITKALVERLSKGCAPGLDAVIALSVGLVRLLEEDPVVRSSVRLAGERPGGAGRWVDIWLPAVRDHLWPQCEGARSAGIEEVRQAVTDMVVYLLTGAASQVRAGLGVSAGASRSAGERLERIWRLVVAGVVAGVVVEQA</sequence>
<dbReference type="SUPFAM" id="SSF46689">
    <property type="entry name" value="Homeodomain-like"/>
    <property type="match status" value="1"/>
</dbReference>
<keyword evidence="7" id="KW-1185">Reference proteome</keyword>
<dbReference type="EMBL" id="JBEYRS010000001">
    <property type="protein sequence ID" value="MEW2360940.1"/>
    <property type="molecule type" value="Genomic_DNA"/>
</dbReference>
<dbReference type="RefSeq" id="WP_127909629.1">
    <property type="nucleotide sequence ID" value="NZ_JBEYRR010000003.1"/>
</dbReference>
<accession>A0ABV3LNN5</accession>
<proteinExistence type="predicted"/>
<evidence type="ECO:0000256" key="2">
    <source>
        <dbReference type="ARBA" id="ARBA00023125"/>
    </source>
</evidence>
<gene>
    <name evidence="6" type="ORF">AB0887_03040</name>
</gene>
<dbReference type="Gene3D" id="1.10.357.10">
    <property type="entry name" value="Tetracycline Repressor, domain 2"/>
    <property type="match status" value="1"/>
</dbReference>
<dbReference type="PROSITE" id="PS50977">
    <property type="entry name" value="HTH_TETR_2"/>
    <property type="match status" value="1"/>
</dbReference>
<dbReference type="Proteomes" id="UP001553843">
    <property type="component" value="Unassembled WGS sequence"/>
</dbReference>
<keyword evidence="2 4" id="KW-0238">DNA-binding</keyword>
<comment type="caution">
    <text evidence="6">The sequence shown here is derived from an EMBL/GenBank/DDBJ whole genome shotgun (WGS) entry which is preliminary data.</text>
</comment>
<evidence type="ECO:0000313" key="7">
    <source>
        <dbReference type="Proteomes" id="UP001553843"/>
    </source>
</evidence>
<feature type="domain" description="HTH tetR-type" evidence="5">
    <location>
        <begin position="8"/>
        <end position="68"/>
    </location>
</feature>
<dbReference type="InterPro" id="IPR050109">
    <property type="entry name" value="HTH-type_TetR-like_transc_reg"/>
</dbReference>
<evidence type="ECO:0000256" key="3">
    <source>
        <dbReference type="ARBA" id="ARBA00023163"/>
    </source>
</evidence>
<feature type="DNA-binding region" description="H-T-H motif" evidence="4">
    <location>
        <begin position="31"/>
        <end position="50"/>
    </location>
</feature>
<dbReference type="PANTHER" id="PTHR30055:SF234">
    <property type="entry name" value="HTH-TYPE TRANSCRIPTIONAL REGULATOR BETI"/>
    <property type="match status" value="1"/>
</dbReference>
<evidence type="ECO:0000313" key="6">
    <source>
        <dbReference type="EMBL" id="MEW2360940.1"/>
    </source>
</evidence>
<dbReference type="InterPro" id="IPR001647">
    <property type="entry name" value="HTH_TetR"/>
</dbReference>
<organism evidence="6 7">
    <name type="scientific">Streptomyces huasconensis</name>
    <dbReference type="NCBI Taxonomy" id="1854574"/>
    <lineage>
        <taxon>Bacteria</taxon>
        <taxon>Bacillati</taxon>
        <taxon>Actinomycetota</taxon>
        <taxon>Actinomycetes</taxon>
        <taxon>Kitasatosporales</taxon>
        <taxon>Streptomycetaceae</taxon>
        <taxon>Streptomyces</taxon>
    </lineage>
</organism>
<dbReference type="Pfam" id="PF00440">
    <property type="entry name" value="TetR_N"/>
    <property type="match status" value="1"/>
</dbReference>
<evidence type="ECO:0000259" key="5">
    <source>
        <dbReference type="PROSITE" id="PS50977"/>
    </source>
</evidence>
<keyword evidence="3" id="KW-0804">Transcription</keyword>
<dbReference type="PRINTS" id="PR00455">
    <property type="entry name" value="HTHTETR"/>
</dbReference>
<evidence type="ECO:0000256" key="4">
    <source>
        <dbReference type="PROSITE-ProRule" id="PRU00335"/>
    </source>
</evidence>
<dbReference type="InterPro" id="IPR009057">
    <property type="entry name" value="Homeodomain-like_sf"/>
</dbReference>